<dbReference type="EMBL" id="CP095848">
    <property type="protein sequence ID" value="UPL47635.1"/>
    <property type="molecule type" value="Genomic_DNA"/>
</dbReference>
<accession>A0ABY4J464</accession>
<dbReference type="RefSeq" id="WP_247974245.1">
    <property type="nucleotide sequence ID" value="NZ_CP095848.1"/>
</dbReference>
<organism evidence="1 2">
    <name type="scientific">Hymenobacter sublimis</name>
    <dbReference type="NCBI Taxonomy" id="2933777"/>
    <lineage>
        <taxon>Bacteria</taxon>
        <taxon>Pseudomonadati</taxon>
        <taxon>Bacteroidota</taxon>
        <taxon>Cytophagia</taxon>
        <taxon>Cytophagales</taxon>
        <taxon>Hymenobacteraceae</taxon>
        <taxon>Hymenobacter</taxon>
    </lineage>
</organism>
<proteinExistence type="predicted"/>
<reference evidence="1 2" key="1">
    <citation type="submission" date="2022-04" db="EMBL/GenBank/DDBJ databases">
        <title>Hymenobacter sp. isolated from the air.</title>
        <authorList>
            <person name="Won M."/>
            <person name="Lee C.-M."/>
            <person name="Woen H.-Y."/>
            <person name="Kwon S.-W."/>
        </authorList>
    </citation>
    <scope>NUCLEOTIDE SEQUENCE [LARGE SCALE GENOMIC DNA]</scope>
    <source>
        <strain evidence="2">5516 S-25</strain>
    </source>
</reference>
<name>A0ABY4J464_9BACT</name>
<sequence length="130" mass="14823">MEESGYGEHFDGMDFDWFAVDTSGEIGLFASSGYGEIPLEVRRNFQAYDTITSGFILPRLGTSAVWKDYAWYGLFVYDWLHYSGPYIKQAEPVILSSRIHADLRKRILAIPGLPHLNVLFSTAREVVIQR</sequence>
<evidence type="ECO:0000313" key="1">
    <source>
        <dbReference type="EMBL" id="UPL47635.1"/>
    </source>
</evidence>
<evidence type="ECO:0000313" key="2">
    <source>
        <dbReference type="Proteomes" id="UP000829647"/>
    </source>
</evidence>
<gene>
    <name evidence="1" type="ORF">MWH26_10540</name>
</gene>
<dbReference type="Proteomes" id="UP000829647">
    <property type="component" value="Chromosome"/>
</dbReference>
<keyword evidence="2" id="KW-1185">Reference proteome</keyword>
<protein>
    <submittedName>
        <fullName evidence="1">Uncharacterized protein</fullName>
    </submittedName>
</protein>